<dbReference type="PROSITE" id="PS50088">
    <property type="entry name" value="ANK_REPEAT"/>
    <property type="match status" value="3"/>
</dbReference>
<dbReference type="PROSITE" id="PS50297">
    <property type="entry name" value="ANK_REP_REGION"/>
    <property type="match status" value="3"/>
</dbReference>
<dbReference type="Pfam" id="PF12796">
    <property type="entry name" value="Ank_2"/>
    <property type="match status" value="3"/>
</dbReference>
<proteinExistence type="predicted"/>
<evidence type="ECO:0000256" key="2">
    <source>
        <dbReference type="ARBA" id="ARBA00023043"/>
    </source>
</evidence>
<feature type="domain" description="Clr5" evidence="4">
    <location>
        <begin position="3"/>
        <end position="64"/>
    </location>
</feature>
<dbReference type="PANTHER" id="PTHR24198">
    <property type="entry name" value="ANKYRIN REPEAT AND PROTEIN KINASE DOMAIN-CONTAINING PROTEIN"/>
    <property type="match status" value="1"/>
</dbReference>
<dbReference type="Pfam" id="PF14420">
    <property type="entry name" value="Clr5"/>
    <property type="match status" value="1"/>
</dbReference>
<feature type="repeat" description="ANK" evidence="3">
    <location>
        <begin position="443"/>
        <end position="475"/>
    </location>
</feature>
<evidence type="ECO:0000256" key="1">
    <source>
        <dbReference type="ARBA" id="ARBA00022737"/>
    </source>
</evidence>
<evidence type="ECO:0000313" key="5">
    <source>
        <dbReference type="EMBL" id="KAK3377152.1"/>
    </source>
</evidence>
<reference evidence="5" key="2">
    <citation type="submission" date="2023-06" db="EMBL/GenBank/DDBJ databases">
        <authorList>
            <consortium name="Lawrence Berkeley National Laboratory"/>
            <person name="Haridas S."/>
            <person name="Hensen N."/>
            <person name="Bonometti L."/>
            <person name="Westerberg I."/>
            <person name="Brannstrom I.O."/>
            <person name="Guillou S."/>
            <person name="Cros-Aarteil S."/>
            <person name="Calhoun S."/>
            <person name="Kuo A."/>
            <person name="Mondo S."/>
            <person name="Pangilinan J."/>
            <person name="Riley R."/>
            <person name="Labutti K."/>
            <person name="Andreopoulos B."/>
            <person name="Lipzen A."/>
            <person name="Chen C."/>
            <person name="Yanf M."/>
            <person name="Daum C."/>
            <person name="Ng V."/>
            <person name="Clum A."/>
            <person name="Steindorff A."/>
            <person name="Ohm R."/>
            <person name="Martin F."/>
            <person name="Silar P."/>
            <person name="Natvig D."/>
            <person name="Lalanne C."/>
            <person name="Gautier V."/>
            <person name="Ament-Velasquez S.L."/>
            <person name="Kruys A."/>
            <person name="Hutchinson M.I."/>
            <person name="Powell A.J."/>
            <person name="Barry K."/>
            <person name="Miller A.N."/>
            <person name="Grigoriev I.V."/>
            <person name="Debuchy R."/>
            <person name="Gladieux P."/>
            <person name="Thoren M.H."/>
            <person name="Johannesson H."/>
        </authorList>
    </citation>
    <scope>NUCLEOTIDE SEQUENCE</scope>
    <source>
        <strain evidence="5">CBS 958.72</strain>
    </source>
</reference>
<keyword evidence="1" id="KW-0677">Repeat</keyword>
<evidence type="ECO:0000313" key="6">
    <source>
        <dbReference type="Proteomes" id="UP001287356"/>
    </source>
</evidence>
<dbReference type="AlphaFoldDB" id="A0AAE0KJ45"/>
<dbReference type="SMART" id="SM00248">
    <property type="entry name" value="ANK"/>
    <property type="match status" value="12"/>
</dbReference>
<gene>
    <name evidence="5" type="ORF">B0T24DRAFT_665951</name>
</gene>
<reference evidence="5" key="1">
    <citation type="journal article" date="2023" name="Mol. Phylogenet. Evol.">
        <title>Genome-scale phylogeny and comparative genomics of the fungal order Sordariales.</title>
        <authorList>
            <person name="Hensen N."/>
            <person name="Bonometti L."/>
            <person name="Westerberg I."/>
            <person name="Brannstrom I.O."/>
            <person name="Guillou S."/>
            <person name="Cros-Aarteil S."/>
            <person name="Calhoun S."/>
            <person name="Haridas S."/>
            <person name="Kuo A."/>
            <person name="Mondo S."/>
            <person name="Pangilinan J."/>
            <person name="Riley R."/>
            <person name="LaButti K."/>
            <person name="Andreopoulos B."/>
            <person name="Lipzen A."/>
            <person name="Chen C."/>
            <person name="Yan M."/>
            <person name="Daum C."/>
            <person name="Ng V."/>
            <person name="Clum A."/>
            <person name="Steindorff A."/>
            <person name="Ohm R.A."/>
            <person name="Martin F."/>
            <person name="Silar P."/>
            <person name="Natvig D.O."/>
            <person name="Lalanne C."/>
            <person name="Gautier V."/>
            <person name="Ament-Velasquez S.L."/>
            <person name="Kruys A."/>
            <person name="Hutchinson M.I."/>
            <person name="Powell A.J."/>
            <person name="Barry K."/>
            <person name="Miller A.N."/>
            <person name="Grigoriev I.V."/>
            <person name="Debuchy R."/>
            <person name="Gladieux P."/>
            <person name="Hiltunen Thoren M."/>
            <person name="Johannesson H."/>
        </authorList>
    </citation>
    <scope>NUCLEOTIDE SEQUENCE</scope>
    <source>
        <strain evidence="5">CBS 958.72</strain>
    </source>
</reference>
<dbReference type="PANTHER" id="PTHR24198:SF165">
    <property type="entry name" value="ANKYRIN REPEAT-CONTAINING PROTEIN-RELATED"/>
    <property type="match status" value="1"/>
</dbReference>
<accession>A0AAE0KJ45</accession>
<keyword evidence="2 3" id="KW-0040">ANK repeat</keyword>
<dbReference type="Gene3D" id="1.25.40.20">
    <property type="entry name" value="Ankyrin repeat-containing domain"/>
    <property type="match status" value="5"/>
</dbReference>
<organism evidence="5 6">
    <name type="scientific">Lasiosphaeria ovina</name>
    <dbReference type="NCBI Taxonomy" id="92902"/>
    <lineage>
        <taxon>Eukaryota</taxon>
        <taxon>Fungi</taxon>
        <taxon>Dikarya</taxon>
        <taxon>Ascomycota</taxon>
        <taxon>Pezizomycotina</taxon>
        <taxon>Sordariomycetes</taxon>
        <taxon>Sordariomycetidae</taxon>
        <taxon>Sordariales</taxon>
        <taxon>Lasiosphaeriaceae</taxon>
        <taxon>Lasiosphaeria</taxon>
    </lineage>
</organism>
<evidence type="ECO:0000259" key="4">
    <source>
        <dbReference type="Pfam" id="PF14420"/>
    </source>
</evidence>
<dbReference type="Proteomes" id="UP001287356">
    <property type="component" value="Unassembled WGS sequence"/>
</dbReference>
<name>A0AAE0KJ45_9PEZI</name>
<dbReference type="SUPFAM" id="SSF48403">
    <property type="entry name" value="Ankyrin repeat"/>
    <property type="match status" value="2"/>
</dbReference>
<dbReference type="InterPro" id="IPR025676">
    <property type="entry name" value="Clr5_dom"/>
</dbReference>
<protein>
    <submittedName>
        <fullName evidence="5">Ankyrin repeat-containing domain protein</fullName>
    </submittedName>
</protein>
<keyword evidence="6" id="KW-1185">Reference proteome</keyword>
<feature type="repeat" description="ANK" evidence="3">
    <location>
        <begin position="526"/>
        <end position="554"/>
    </location>
</feature>
<dbReference type="InterPro" id="IPR002110">
    <property type="entry name" value="Ankyrin_rpt"/>
</dbReference>
<dbReference type="EMBL" id="JAULSN010000003">
    <property type="protein sequence ID" value="KAK3377152.1"/>
    <property type="molecule type" value="Genomic_DNA"/>
</dbReference>
<evidence type="ECO:0000256" key="3">
    <source>
        <dbReference type="PROSITE-ProRule" id="PRU00023"/>
    </source>
</evidence>
<sequence>MPKHDWEKFRAEIEHLYVTEDKALAEVVEILAETSGLRARLAPNSITDVKSSFEKKLRQWGLTKYHMGQRSWCAVGRIIEKRKRAGKMSEVYVRGVMVSRDKVKREISRHVALTLRSKFAMSPASPSPEPPDRVFIRSPAPSRDDAFLWDDRSPWLQFLASLCSSGAHGLVAEASVIHERPDSAVSGPFETWPYLGLLGTVDRYRADEPGRKAAFLEARNAVWMTEALNRIMPEEYSGQHTLAARDISSNWNSQWGMMIRLFLLSNNFSLSDEWFPVVDQIISTGSQSLHCFLSTQSLVNEAIKAQVFSWALRCGRDDIVRLLLRLGQNPDLDSTYATPWSSQPLQVAAFIRDQRTSVKMIHALLEHGAKIDSSLVQSPLNIAIAMDNQEAVDVLIESGACLRLPSLAAAIRSGNDELVRKVLDTGVDINKKIPSAPVLWNINNWAALAHAAHRGHLQIVKILVTRGADVDAVHTWSEFRGVRYDNLWTTALGIAVAAEQVETVRFLAGITSGGIREGSAGDYIWPLAIAALTGNNETIRVLLSAGADVSRADEIPRGLGSRVKHDDDCLRVFPKTLLECLIIQLKGDEETLVELCETLINKGARTSRALVIATIKEKVEVVRLLLRHGTTLDIPPETTHGTSAFGLAIAMGNLTLARMLHGAGATETGILRNIKNEETAEFLERVGLLGAVLRKYGWAILNKAIEGGEESRWLVNRILETDMDLKGKYVFILATAVKHTLDIDFIKTMINHGAAWTTCIIREAIEAAIEADASDDIMHLLLGAWKTAKKTPWDFIDDTISILFSAARRSSRRILGIILAALDWTPEDLGVALNHSIFDCNYSVIQDLLDAGAALKGGRCYHSPLEAAISQKQMWLVKILLEAGADVQDDGALLSAVRCGNMGFVQLLLAKGANPNNPSALIKNTSTALQLASSMGFLAMGRTLIDAGADINAPGLVVDDPTCKSYALELTALTIAALEGRLEILHLLLSRGAAVYGAARGQYIGAVRAANLGGHGAAGTLLKSYGGWTEEDERLCRTEHAAAVAATKAYYEKIISDESSSEKVTEDTGTADLATEDTGTVDLATQDWPSVESEWDIGLADSHTEFDDFFLEELGRFQDNTMDGDGWLSSF</sequence>
<feature type="repeat" description="ANK" evidence="3">
    <location>
        <begin position="924"/>
        <end position="956"/>
    </location>
</feature>
<dbReference type="InterPro" id="IPR036770">
    <property type="entry name" value="Ankyrin_rpt-contain_sf"/>
</dbReference>
<comment type="caution">
    <text evidence="5">The sequence shown here is derived from an EMBL/GenBank/DDBJ whole genome shotgun (WGS) entry which is preliminary data.</text>
</comment>